<reference evidence="4" key="1">
    <citation type="journal article" date="2019" name="Int. J. Syst. Evol. Microbiol.">
        <title>The Global Catalogue of Microorganisms (GCM) 10K type strain sequencing project: providing services to taxonomists for standard genome sequencing and annotation.</title>
        <authorList>
            <consortium name="The Broad Institute Genomics Platform"/>
            <consortium name="The Broad Institute Genome Sequencing Center for Infectious Disease"/>
            <person name="Wu L."/>
            <person name="Ma J."/>
        </authorList>
    </citation>
    <scope>NUCLEOTIDE SEQUENCE [LARGE SCALE GENOMIC DNA]</scope>
    <source>
        <strain evidence="4">CCUG 57113</strain>
    </source>
</reference>
<dbReference type="EMBL" id="JBHSMH010000022">
    <property type="protein sequence ID" value="MFC5468922.1"/>
    <property type="molecule type" value="Genomic_DNA"/>
</dbReference>
<dbReference type="Pfam" id="PF00797">
    <property type="entry name" value="Acetyltransf_2"/>
    <property type="match status" value="1"/>
</dbReference>
<dbReference type="SUPFAM" id="SSF54001">
    <property type="entry name" value="Cysteine proteinases"/>
    <property type="match status" value="1"/>
</dbReference>
<sequence>MDPGITRKYLALLQAEPQTPDFAYLRSLVRRHLHRFPFENLSKFHYYLHQGRTGMGWLPSAEAFLNHFERYGLGGNCYILNIHFGQLLESLGFRTEIVRARNGNAHLANRVTVEGRSYYVDVGYGAPLFEPLAIEEQPRFSRLGEEVEIVRMSPDRYMIDRRAGGQSFVTKYIEWTPVELASFEDDITHSLRDEEDNPFMRRIVATLFKPDAAYVVVNHKLLIKKDNGTESHDYSRKNDWMDMMATTFGFDGEMAEQALRFVAERGNRLFPEI</sequence>
<gene>
    <name evidence="3" type="ORF">ACFPPD_09320</name>
</gene>
<protein>
    <submittedName>
        <fullName evidence="3">Arylamine N-acetyltransferase</fullName>
    </submittedName>
</protein>
<dbReference type="PANTHER" id="PTHR11786:SF0">
    <property type="entry name" value="ARYLAMINE N-ACETYLTRANSFERASE 4-RELATED"/>
    <property type="match status" value="1"/>
</dbReference>
<dbReference type="PRINTS" id="PR01543">
    <property type="entry name" value="ANATRNSFRASE"/>
</dbReference>
<comment type="similarity">
    <text evidence="1 2">Belongs to the arylamine N-acetyltransferase family.</text>
</comment>
<proteinExistence type="inferred from homology"/>
<evidence type="ECO:0000256" key="2">
    <source>
        <dbReference type="RuleBase" id="RU003452"/>
    </source>
</evidence>
<keyword evidence="4" id="KW-1185">Reference proteome</keyword>
<organism evidence="3 4">
    <name type="scientific">Cohnella suwonensis</name>
    <dbReference type="NCBI Taxonomy" id="696072"/>
    <lineage>
        <taxon>Bacteria</taxon>
        <taxon>Bacillati</taxon>
        <taxon>Bacillota</taxon>
        <taxon>Bacilli</taxon>
        <taxon>Bacillales</taxon>
        <taxon>Paenibacillaceae</taxon>
        <taxon>Cohnella</taxon>
    </lineage>
</organism>
<comment type="caution">
    <text evidence="3">The sequence shown here is derived from an EMBL/GenBank/DDBJ whole genome shotgun (WGS) entry which is preliminary data.</text>
</comment>
<dbReference type="InterPro" id="IPR038765">
    <property type="entry name" value="Papain-like_cys_pep_sf"/>
</dbReference>
<dbReference type="InterPro" id="IPR001447">
    <property type="entry name" value="Arylamine_N-AcTrfase"/>
</dbReference>
<evidence type="ECO:0000256" key="1">
    <source>
        <dbReference type="ARBA" id="ARBA00006547"/>
    </source>
</evidence>
<dbReference type="PANTHER" id="PTHR11786">
    <property type="entry name" value="N-HYDROXYARYLAMINE O-ACETYLTRANSFERASE"/>
    <property type="match status" value="1"/>
</dbReference>
<evidence type="ECO:0000313" key="3">
    <source>
        <dbReference type="EMBL" id="MFC5468922.1"/>
    </source>
</evidence>
<dbReference type="Gene3D" id="3.30.2140.20">
    <property type="match status" value="1"/>
</dbReference>
<dbReference type="InterPro" id="IPR053710">
    <property type="entry name" value="Arylamine_NAT_domain_sf"/>
</dbReference>
<accession>A0ABW0LVQ3</accession>
<evidence type="ECO:0000313" key="4">
    <source>
        <dbReference type="Proteomes" id="UP001596105"/>
    </source>
</evidence>
<dbReference type="Proteomes" id="UP001596105">
    <property type="component" value="Unassembled WGS sequence"/>
</dbReference>
<name>A0ABW0LVQ3_9BACL</name>
<dbReference type="RefSeq" id="WP_209748879.1">
    <property type="nucleotide sequence ID" value="NZ_JBHSMH010000022.1"/>
</dbReference>